<dbReference type="InterPro" id="IPR016181">
    <property type="entry name" value="Acyl_CoA_acyltransferase"/>
</dbReference>
<dbReference type="Gene3D" id="3.40.630.30">
    <property type="match status" value="1"/>
</dbReference>
<dbReference type="RefSeq" id="WP_378126834.1">
    <property type="nucleotide sequence ID" value="NZ_JBHSED010000019.1"/>
</dbReference>
<sequence>MPNNHMPELALEPMTALDGQMICEWRYPEPYHLFRWPSWEEMIRHGKEFGDPDIRSRQYLSVRNRETDELVGYVQLFAMDRVTRIGMGLRPDCCDRGWGTKLARIVVQEALRRHPRAEVDLEVEKWNLRAIRTYEKAGFVATDQYDRRAAHGIVSVLCMVWHNQPDPLIQL</sequence>
<feature type="domain" description="N-acetyltransferase" evidence="1">
    <location>
        <begin position="9"/>
        <end position="167"/>
    </location>
</feature>
<evidence type="ECO:0000313" key="2">
    <source>
        <dbReference type="EMBL" id="MFC4304176.1"/>
    </source>
</evidence>
<accession>A0ABV8S9Z0</accession>
<proteinExistence type="predicted"/>
<dbReference type="InterPro" id="IPR000182">
    <property type="entry name" value="GNAT_dom"/>
</dbReference>
<evidence type="ECO:0000259" key="1">
    <source>
        <dbReference type="PROSITE" id="PS51186"/>
    </source>
</evidence>
<reference evidence="3" key="1">
    <citation type="journal article" date="2019" name="Int. J. Syst. Evol. Microbiol.">
        <title>The Global Catalogue of Microorganisms (GCM) 10K type strain sequencing project: providing services to taxonomists for standard genome sequencing and annotation.</title>
        <authorList>
            <consortium name="The Broad Institute Genomics Platform"/>
            <consortium name="The Broad Institute Genome Sequencing Center for Infectious Disease"/>
            <person name="Wu L."/>
            <person name="Ma J."/>
        </authorList>
    </citation>
    <scope>NUCLEOTIDE SEQUENCE [LARGE SCALE GENOMIC DNA]</scope>
    <source>
        <strain evidence="3">CGMCC 4.1641</strain>
    </source>
</reference>
<keyword evidence="2" id="KW-0808">Transferase</keyword>
<name>A0ABV8S9Z0_9BACL</name>
<evidence type="ECO:0000313" key="3">
    <source>
        <dbReference type="Proteomes" id="UP001595755"/>
    </source>
</evidence>
<protein>
    <submittedName>
        <fullName evidence="2">GNAT family N-acetyltransferase</fullName>
        <ecNumber evidence="2">2.3.-.-</ecNumber>
    </submittedName>
</protein>
<dbReference type="SUPFAM" id="SSF55729">
    <property type="entry name" value="Acyl-CoA N-acyltransferases (Nat)"/>
    <property type="match status" value="1"/>
</dbReference>
<dbReference type="Proteomes" id="UP001595755">
    <property type="component" value="Unassembled WGS sequence"/>
</dbReference>
<dbReference type="EMBL" id="JBHSED010000019">
    <property type="protein sequence ID" value="MFC4304176.1"/>
    <property type="molecule type" value="Genomic_DNA"/>
</dbReference>
<keyword evidence="2" id="KW-0012">Acyltransferase</keyword>
<organism evidence="2 3">
    <name type="scientific">Cohnella boryungensis</name>
    <dbReference type="NCBI Taxonomy" id="768479"/>
    <lineage>
        <taxon>Bacteria</taxon>
        <taxon>Bacillati</taxon>
        <taxon>Bacillota</taxon>
        <taxon>Bacilli</taxon>
        <taxon>Bacillales</taxon>
        <taxon>Paenibacillaceae</taxon>
        <taxon>Cohnella</taxon>
    </lineage>
</organism>
<gene>
    <name evidence="2" type="ORF">ACFO1S_12120</name>
</gene>
<dbReference type="EC" id="2.3.-.-" evidence="2"/>
<dbReference type="Pfam" id="PF00583">
    <property type="entry name" value="Acetyltransf_1"/>
    <property type="match status" value="1"/>
</dbReference>
<dbReference type="GO" id="GO:0016746">
    <property type="term" value="F:acyltransferase activity"/>
    <property type="evidence" value="ECO:0007669"/>
    <property type="project" value="UniProtKB-KW"/>
</dbReference>
<comment type="caution">
    <text evidence="2">The sequence shown here is derived from an EMBL/GenBank/DDBJ whole genome shotgun (WGS) entry which is preliminary data.</text>
</comment>
<keyword evidence="3" id="KW-1185">Reference proteome</keyword>
<dbReference type="PROSITE" id="PS51186">
    <property type="entry name" value="GNAT"/>
    <property type="match status" value="1"/>
</dbReference>